<keyword evidence="3" id="KW-1185">Reference proteome</keyword>
<dbReference type="Proteomes" id="UP001152799">
    <property type="component" value="Chromosome 2"/>
</dbReference>
<organism evidence="2 3">
    <name type="scientific">Ceutorhynchus assimilis</name>
    <name type="common">cabbage seed weevil</name>
    <dbReference type="NCBI Taxonomy" id="467358"/>
    <lineage>
        <taxon>Eukaryota</taxon>
        <taxon>Metazoa</taxon>
        <taxon>Ecdysozoa</taxon>
        <taxon>Arthropoda</taxon>
        <taxon>Hexapoda</taxon>
        <taxon>Insecta</taxon>
        <taxon>Pterygota</taxon>
        <taxon>Neoptera</taxon>
        <taxon>Endopterygota</taxon>
        <taxon>Coleoptera</taxon>
        <taxon>Polyphaga</taxon>
        <taxon>Cucujiformia</taxon>
        <taxon>Curculionidae</taxon>
        <taxon>Ceutorhynchinae</taxon>
        <taxon>Ceutorhynchus</taxon>
    </lineage>
</organism>
<keyword evidence="1" id="KW-0732">Signal</keyword>
<dbReference type="EMBL" id="OU892278">
    <property type="protein sequence ID" value="CAG9764431.1"/>
    <property type="molecule type" value="Genomic_DNA"/>
</dbReference>
<accession>A0A9N9QM38</accession>
<sequence length="105" mass="11287">MKIISLFLVLSCCSLALAVQYCSVCAYGICQNNAACIDQGLSDAPGCISFWVDYGPRQNASYSACWDPTTGTCEQIIEAEKKEGFDAGCNICYEDNCNAPPASVY</sequence>
<proteinExistence type="predicted"/>
<evidence type="ECO:0000313" key="2">
    <source>
        <dbReference type="EMBL" id="CAG9764431.1"/>
    </source>
</evidence>
<evidence type="ECO:0000256" key="1">
    <source>
        <dbReference type="SAM" id="SignalP"/>
    </source>
</evidence>
<dbReference type="AlphaFoldDB" id="A0A9N9QM38"/>
<gene>
    <name evidence="2" type="ORF">CEUTPL_LOCUS5071</name>
</gene>
<feature type="chain" id="PRO_5040332802" evidence="1">
    <location>
        <begin position="19"/>
        <end position="105"/>
    </location>
</feature>
<feature type="signal peptide" evidence="1">
    <location>
        <begin position="1"/>
        <end position="18"/>
    </location>
</feature>
<protein>
    <submittedName>
        <fullName evidence="2">Uncharacterized protein</fullName>
    </submittedName>
</protein>
<reference evidence="2" key="1">
    <citation type="submission" date="2022-01" db="EMBL/GenBank/DDBJ databases">
        <authorList>
            <person name="King R."/>
        </authorList>
    </citation>
    <scope>NUCLEOTIDE SEQUENCE</scope>
</reference>
<name>A0A9N9QM38_9CUCU</name>
<evidence type="ECO:0000313" key="3">
    <source>
        <dbReference type="Proteomes" id="UP001152799"/>
    </source>
</evidence>